<comment type="similarity">
    <text evidence="2">Belongs to the actin-binding proteins ADF family.</text>
</comment>
<dbReference type="PANTHER" id="PTHR11913">
    <property type="entry name" value="COFILIN-RELATED"/>
    <property type="match status" value="1"/>
</dbReference>
<dbReference type="GO" id="GO:0005737">
    <property type="term" value="C:cytoplasm"/>
    <property type="evidence" value="ECO:0007669"/>
    <property type="project" value="UniProtKB-SubCell"/>
</dbReference>
<dbReference type="GO" id="GO:0015629">
    <property type="term" value="C:actin cytoskeleton"/>
    <property type="evidence" value="ECO:0007669"/>
    <property type="project" value="InterPro"/>
</dbReference>
<comment type="caution">
    <text evidence="6">The sequence shown here is derived from an EMBL/GenBank/DDBJ whole genome shotgun (WGS) entry which is preliminary data.</text>
</comment>
<dbReference type="SUPFAM" id="SSF55753">
    <property type="entry name" value="Actin depolymerizing proteins"/>
    <property type="match status" value="1"/>
</dbReference>
<evidence type="ECO:0000259" key="5">
    <source>
        <dbReference type="PROSITE" id="PS51263"/>
    </source>
</evidence>
<dbReference type="CDD" id="cd11286">
    <property type="entry name" value="ADF_cofilin_like"/>
    <property type="match status" value="1"/>
</dbReference>
<keyword evidence="4" id="KW-0009">Actin-binding</keyword>
<dbReference type="PROSITE" id="PS51263">
    <property type="entry name" value="ADF_H"/>
    <property type="match status" value="1"/>
</dbReference>
<dbReference type="InterPro" id="IPR002108">
    <property type="entry name" value="ADF-H"/>
</dbReference>
<proteinExistence type="inferred from homology"/>
<keyword evidence="7" id="KW-1185">Reference proteome</keyword>
<organism evidence="6 7">
    <name type="scientific">Polysphondylium violaceum</name>
    <dbReference type="NCBI Taxonomy" id="133409"/>
    <lineage>
        <taxon>Eukaryota</taxon>
        <taxon>Amoebozoa</taxon>
        <taxon>Evosea</taxon>
        <taxon>Eumycetozoa</taxon>
        <taxon>Dictyostelia</taxon>
        <taxon>Dictyosteliales</taxon>
        <taxon>Dictyosteliaceae</taxon>
        <taxon>Polysphondylium</taxon>
    </lineage>
</organism>
<comment type="subcellular location">
    <subcellularLocation>
        <location evidence="1">Cytoplasm</location>
    </subcellularLocation>
</comment>
<dbReference type="AlphaFoldDB" id="A0A8J4PSV8"/>
<reference evidence="6" key="1">
    <citation type="submission" date="2020-01" db="EMBL/GenBank/DDBJ databases">
        <title>Development of genomics and gene disruption for Polysphondylium violaceum indicates a role for the polyketide synthase stlB in stalk morphogenesis.</title>
        <authorList>
            <person name="Narita B."/>
            <person name="Kawabe Y."/>
            <person name="Kin K."/>
            <person name="Saito T."/>
            <person name="Gibbs R."/>
            <person name="Kuspa A."/>
            <person name="Muzny D."/>
            <person name="Queller D."/>
            <person name="Richards S."/>
            <person name="Strassman J."/>
            <person name="Sucgang R."/>
            <person name="Worley K."/>
            <person name="Schaap P."/>
        </authorList>
    </citation>
    <scope>NUCLEOTIDE SEQUENCE</scope>
    <source>
        <strain evidence="6">QSvi11</strain>
    </source>
</reference>
<feature type="domain" description="ADF-H" evidence="5">
    <location>
        <begin position="2"/>
        <end position="134"/>
    </location>
</feature>
<evidence type="ECO:0000256" key="2">
    <source>
        <dbReference type="ARBA" id="ARBA00006844"/>
    </source>
</evidence>
<dbReference type="InterPro" id="IPR029006">
    <property type="entry name" value="ADF-H/Gelsolin-like_dom_sf"/>
</dbReference>
<dbReference type="OrthoDB" id="25672at2759"/>
<evidence type="ECO:0000313" key="6">
    <source>
        <dbReference type="EMBL" id="KAF2073165.1"/>
    </source>
</evidence>
<dbReference type="InterPro" id="IPR017904">
    <property type="entry name" value="ADF/Cofilin"/>
</dbReference>
<evidence type="ECO:0000256" key="4">
    <source>
        <dbReference type="ARBA" id="ARBA00023203"/>
    </source>
</evidence>
<name>A0A8J4PSV8_9MYCE</name>
<evidence type="ECO:0000256" key="1">
    <source>
        <dbReference type="ARBA" id="ARBA00004496"/>
    </source>
</evidence>
<dbReference type="SMART" id="SM00102">
    <property type="entry name" value="ADF"/>
    <property type="match status" value="1"/>
</dbReference>
<dbReference type="GO" id="GO:0003779">
    <property type="term" value="F:actin binding"/>
    <property type="evidence" value="ECO:0007669"/>
    <property type="project" value="UniProtKB-KW"/>
</dbReference>
<gene>
    <name evidence="6" type="ORF">CYY_005518</name>
</gene>
<protein>
    <recommendedName>
        <fullName evidence="5">ADF-H domain-containing protein</fullName>
    </recommendedName>
</protein>
<dbReference type="EMBL" id="AJWJ01000222">
    <property type="protein sequence ID" value="KAF2073165.1"/>
    <property type="molecule type" value="Genomic_DNA"/>
</dbReference>
<dbReference type="Proteomes" id="UP000695562">
    <property type="component" value="Unassembled WGS sequence"/>
</dbReference>
<accession>A0A8J4PSV8</accession>
<sequence>MSSGVKLAGNCVATYEELKLKKTLRAIIYKIGDKSQEIEVEETLPASSSFADVIAKLSDSECRYVIVDFAYDHEGPKNKICFVAWCPDTANIKKKMLYTSSKDSLRKALNGVAVEIQGTDKSEVSNDSFLEKCKK</sequence>
<evidence type="ECO:0000313" key="7">
    <source>
        <dbReference type="Proteomes" id="UP000695562"/>
    </source>
</evidence>
<dbReference type="Pfam" id="PF00241">
    <property type="entry name" value="Cofilin_ADF"/>
    <property type="match status" value="1"/>
</dbReference>
<dbReference type="Gene3D" id="3.40.20.10">
    <property type="entry name" value="Severin"/>
    <property type="match status" value="1"/>
</dbReference>
<evidence type="ECO:0000256" key="3">
    <source>
        <dbReference type="ARBA" id="ARBA00022490"/>
    </source>
</evidence>
<dbReference type="GO" id="GO:0030042">
    <property type="term" value="P:actin filament depolymerization"/>
    <property type="evidence" value="ECO:0007669"/>
    <property type="project" value="InterPro"/>
</dbReference>
<keyword evidence="3" id="KW-0963">Cytoplasm</keyword>